<gene>
    <name evidence="14" type="ORF">QR98_0017340</name>
</gene>
<evidence type="ECO:0000256" key="9">
    <source>
        <dbReference type="ARBA" id="ARBA00022989"/>
    </source>
</evidence>
<dbReference type="InterPro" id="IPR029044">
    <property type="entry name" value="Nucleotide-diphossugar_trans"/>
</dbReference>
<name>A0A131ZX75_SARSC</name>
<keyword evidence="10 13" id="KW-0472">Membrane</keyword>
<dbReference type="InterPro" id="IPR005045">
    <property type="entry name" value="CDC50/LEM3_fam"/>
</dbReference>
<feature type="region of interest" description="Disordered" evidence="12">
    <location>
        <begin position="1"/>
        <end position="37"/>
    </location>
</feature>
<dbReference type="VEuPathDB" id="VectorBase:SSCA004808"/>
<evidence type="ECO:0000256" key="12">
    <source>
        <dbReference type="SAM" id="MobiDB-lite"/>
    </source>
</evidence>
<proteinExistence type="inferred from homology"/>
<evidence type="ECO:0000256" key="5">
    <source>
        <dbReference type="ARBA" id="ARBA00012457"/>
    </source>
</evidence>
<evidence type="ECO:0000256" key="10">
    <source>
        <dbReference type="ARBA" id="ARBA00023136"/>
    </source>
</evidence>
<dbReference type="Pfam" id="PF03381">
    <property type="entry name" value="CDC50"/>
    <property type="match status" value="1"/>
</dbReference>
<dbReference type="AlphaFoldDB" id="A0A131ZX75"/>
<evidence type="ECO:0000256" key="13">
    <source>
        <dbReference type="SAM" id="Phobius"/>
    </source>
</evidence>
<comment type="similarity">
    <text evidence="4">Belongs to the UDPGP type 1 family.</text>
</comment>
<evidence type="ECO:0000256" key="3">
    <source>
        <dbReference type="ARBA" id="ARBA00009457"/>
    </source>
</evidence>
<keyword evidence="6" id="KW-0808">Transferase</keyword>
<dbReference type="EMBL" id="JXLN01004530">
    <property type="protein sequence ID" value="KPM03304.1"/>
    <property type="molecule type" value="Genomic_DNA"/>
</dbReference>
<protein>
    <recommendedName>
        <fullName evidence="5">UDP-N-acetylglucosamine diphosphorylase</fullName>
        <ecNumber evidence="5">2.7.7.23</ecNumber>
    </recommendedName>
</protein>
<comment type="catalytic activity">
    <reaction evidence="11">
        <text>N-acetyl-alpha-D-glucosamine 1-phosphate + UTP + H(+) = UDP-N-acetyl-alpha-D-glucosamine + diphosphate</text>
        <dbReference type="Rhea" id="RHEA:13509"/>
        <dbReference type="ChEBI" id="CHEBI:15378"/>
        <dbReference type="ChEBI" id="CHEBI:33019"/>
        <dbReference type="ChEBI" id="CHEBI:46398"/>
        <dbReference type="ChEBI" id="CHEBI:57705"/>
        <dbReference type="ChEBI" id="CHEBI:57776"/>
        <dbReference type="EC" id="2.7.7.23"/>
    </reaction>
</comment>
<dbReference type="CDD" id="cd04193">
    <property type="entry name" value="UDPGlcNAc_PPase"/>
    <property type="match status" value="1"/>
</dbReference>
<feature type="transmembrane region" description="Helical" evidence="13">
    <location>
        <begin position="213"/>
        <end position="235"/>
    </location>
</feature>
<dbReference type="PANTHER" id="PTHR11952:SF2">
    <property type="entry name" value="LD24639P"/>
    <property type="match status" value="1"/>
</dbReference>
<organism evidence="14 15">
    <name type="scientific">Sarcoptes scabiei</name>
    <name type="common">Itch mite</name>
    <name type="synonym">Acarus scabiei</name>
    <dbReference type="NCBI Taxonomy" id="52283"/>
    <lineage>
        <taxon>Eukaryota</taxon>
        <taxon>Metazoa</taxon>
        <taxon>Ecdysozoa</taxon>
        <taxon>Arthropoda</taxon>
        <taxon>Chelicerata</taxon>
        <taxon>Arachnida</taxon>
        <taxon>Acari</taxon>
        <taxon>Acariformes</taxon>
        <taxon>Sarcoptiformes</taxon>
        <taxon>Astigmata</taxon>
        <taxon>Psoroptidia</taxon>
        <taxon>Sarcoptoidea</taxon>
        <taxon>Sarcoptidae</taxon>
        <taxon>Sarcoptinae</taxon>
        <taxon>Sarcoptes</taxon>
    </lineage>
</organism>
<dbReference type="SUPFAM" id="SSF53448">
    <property type="entry name" value="Nucleotide-diphospho-sugar transferases"/>
    <property type="match status" value="1"/>
</dbReference>
<feature type="compositionally biased region" description="Basic and acidic residues" evidence="12">
    <location>
        <begin position="25"/>
        <end position="37"/>
    </location>
</feature>
<keyword evidence="9 13" id="KW-1133">Transmembrane helix</keyword>
<reference evidence="14 15" key="1">
    <citation type="journal article" date="2015" name="Parasit. Vectors">
        <title>Draft genome of the scabies mite.</title>
        <authorList>
            <person name="Rider S.D.Jr."/>
            <person name="Morgan M.S."/>
            <person name="Arlian L.G."/>
        </authorList>
    </citation>
    <scope>NUCLEOTIDE SEQUENCE [LARGE SCALE GENOMIC DNA]</scope>
    <source>
        <strain evidence="14">Arlian Lab</strain>
    </source>
</reference>
<dbReference type="PANTHER" id="PTHR11952">
    <property type="entry name" value="UDP- GLUCOSE PYROPHOSPHORYLASE"/>
    <property type="match status" value="1"/>
</dbReference>
<sequence length="666" mass="76126">MSNNIAPIGQASSSPSQKPSSHIRSGRECDPFAQRLDPKDGMMKPIVPCGAIANSLFNDTFCLERIIVDANNNPTYRKVPLLKTGIAWATDKNKFKNPPWPKGAKDLSGAFNGSVRPINWPRNVYDLDPSDLNNNGLQNEGLIVWMRTAAFPTFRKLYARIRHDIDDDINYQDGLPKGLYRLTIQYNFPVAGFKGQKRFIISNTSWLGGKNPFIGAVYILVGLFSLILSVVFLIIHKKFDSGSIEFTSMASSKLFDPIESKLKQYNQEHLMRFVGINSEEENRLLYQDLLEIDFDSLFQRKFFQTKDDDFGSNKSIDSLLEPLSPSVHQRIAATSVEDLQTFRNLGIFMKMIFYSFLILQFRCSNQGLKAIADGKVAALLLAGGQGTRLGSSSPKGMFDIELPSRKTLYQLQAERICRLQHLAKKRFLDAQRPLIHWYIMTSEQTMRSTIEFFEHHNYFGLERSQIIFFEQYSIPCFDFDGKILLDRSYKISRSPNGNGGLYEAIRKKGILDHMQQQAIEHVQVYCVDNILVKVADPTFIGYCQSKNAECGAKVVEKTDPNEAVGIICKVNERFKVVEYSEVSRETSEKRNPIDGRLLFNAGNICNHYFTLEFLLNKVRDNELEYHVAKKKIPYIDENRHRIVPNKPNGIKLEKFIFDVFRFAELV</sequence>
<evidence type="ECO:0000256" key="7">
    <source>
        <dbReference type="ARBA" id="ARBA00022692"/>
    </source>
</evidence>
<dbReference type="EC" id="2.7.7.23" evidence="5"/>
<evidence type="ECO:0000313" key="14">
    <source>
        <dbReference type="EMBL" id="KPM03304.1"/>
    </source>
</evidence>
<keyword evidence="7 13" id="KW-0812">Transmembrane</keyword>
<dbReference type="GO" id="GO:0006048">
    <property type="term" value="P:UDP-N-acetylglucosamine biosynthetic process"/>
    <property type="evidence" value="ECO:0007669"/>
    <property type="project" value="TreeGrafter"/>
</dbReference>
<dbReference type="Pfam" id="PF01704">
    <property type="entry name" value="UDPGP"/>
    <property type="match status" value="1"/>
</dbReference>
<dbReference type="Proteomes" id="UP000616769">
    <property type="component" value="Unassembled WGS sequence"/>
</dbReference>
<evidence type="ECO:0000256" key="6">
    <source>
        <dbReference type="ARBA" id="ARBA00022679"/>
    </source>
</evidence>
<dbReference type="OrthoDB" id="532420at2759"/>
<comment type="caution">
    <text evidence="14">The sequence shown here is derived from an EMBL/GenBank/DDBJ whole genome shotgun (WGS) entry which is preliminary data.</text>
</comment>
<evidence type="ECO:0000256" key="1">
    <source>
        <dbReference type="ARBA" id="ARBA00004370"/>
    </source>
</evidence>
<dbReference type="GO" id="GO:0003977">
    <property type="term" value="F:UDP-N-acetylglucosamine diphosphorylase activity"/>
    <property type="evidence" value="ECO:0007669"/>
    <property type="project" value="UniProtKB-EC"/>
</dbReference>
<dbReference type="InterPro" id="IPR039741">
    <property type="entry name" value="UDP-sugar_pyrophosphorylase"/>
</dbReference>
<comment type="similarity">
    <text evidence="3">Belongs to the CDC50/LEM3 family.</text>
</comment>
<evidence type="ECO:0000256" key="11">
    <source>
        <dbReference type="ARBA" id="ARBA00048493"/>
    </source>
</evidence>
<dbReference type="Gene3D" id="3.90.550.10">
    <property type="entry name" value="Spore Coat Polysaccharide Biosynthesis Protein SpsA, Chain A"/>
    <property type="match status" value="1"/>
</dbReference>
<evidence type="ECO:0000256" key="2">
    <source>
        <dbReference type="ARBA" id="ARBA00005208"/>
    </source>
</evidence>
<evidence type="ECO:0000256" key="8">
    <source>
        <dbReference type="ARBA" id="ARBA00022695"/>
    </source>
</evidence>
<evidence type="ECO:0000313" key="15">
    <source>
        <dbReference type="Proteomes" id="UP000616769"/>
    </source>
</evidence>
<dbReference type="InterPro" id="IPR002618">
    <property type="entry name" value="UDPGP_fam"/>
</dbReference>
<comment type="subcellular location">
    <subcellularLocation>
        <location evidence="1">Membrane</location>
    </subcellularLocation>
</comment>
<accession>A0A131ZX75</accession>
<dbReference type="GO" id="GO:0016020">
    <property type="term" value="C:membrane"/>
    <property type="evidence" value="ECO:0007669"/>
    <property type="project" value="UniProtKB-SubCell"/>
</dbReference>
<keyword evidence="8" id="KW-0548">Nucleotidyltransferase</keyword>
<comment type="pathway">
    <text evidence="2">Nucleotide-sugar biosynthesis; UDP-N-acetyl-alpha-D-glucosamine biosynthesis; UDP-N-acetyl-alpha-D-glucosamine from N-acetyl-alpha-D-glucosamine 1-phosphate: step 1/1.</text>
</comment>
<evidence type="ECO:0000256" key="4">
    <source>
        <dbReference type="ARBA" id="ARBA00010401"/>
    </source>
</evidence>